<keyword evidence="3" id="KW-1185">Reference proteome</keyword>
<feature type="compositionally biased region" description="Polar residues" evidence="1">
    <location>
        <begin position="444"/>
        <end position="455"/>
    </location>
</feature>
<sequence>MAYMHPQHFDRPISPAYLSPVASPQAVQFAGIPSATFYAPNIRTYSPQPAQAPSPAPPSAFDRSPNGPFALSLDEDPALTLSRMRDAVAQIQGMVESVAARAASPLPFRASTPQQQPQANQREPEPLTQSISDTTISSIATITPAPRKAAPAPLTLTLTPSSPDPPRPATINPGPPRRSNTEPTMPRERTRNSNDGGRPSGGEVLFQRAISPLAQQRNSMDSQRSASGRGTPLMSPGMRSASATSVTRSTAASPDGVVLTEAERRMPWRERIALRREARQAAERAELGVRPPSANTDARRQHHTHSRNASGQSEYYSVRARSPSLTTPIEDLRVEDLRPQSRATEEAEADGDADAEESRVMEEREQAAVRTADWLGAGPGRRALRAAGLLDEIQEKKESYPPTSGTRTARRGRRTPSSASHSSATHRHVSGSDTPSLSIPARSFSATPSLIVDSQTPTTTTTPSTFSEVSSPPGLAQVLELHNLEKGALLGALQESKRREREREEETRKLNAELELLRARIRELETALVHAHQQQSQGPKKSRLPVSKPRVPSNSSSVDRPMMFPPQRSTVRRSESASTLGASHQVPISPPSSGRSRSISDSPTRVHRPFPMEHARPVSSTPTKHAGVEECYIDSGSESGSLRLKTEDERHLQEFVDVTLGAPSDDESFY</sequence>
<dbReference type="InParanoid" id="A0A165GK83"/>
<evidence type="ECO:0000313" key="2">
    <source>
        <dbReference type="EMBL" id="KZT58176.1"/>
    </source>
</evidence>
<proteinExistence type="predicted"/>
<feature type="compositionally biased region" description="Basic and acidic residues" evidence="1">
    <location>
        <begin position="356"/>
        <end position="367"/>
    </location>
</feature>
<dbReference type="AlphaFoldDB" id="A0A165GK83"/>
<name>A0A165GK83_9BASI</name>
<accession>A0A165GK83</accession>
<feature type="compositionally biased region" description="Low complexity" evidence="1">
    <location>
        <begin position="130"/>
        <end position="161"/>
    </location>
</feature>
<dbReference type="EMBL" id="KV423954">
    <property type="protein sequence ID" value="KZT58176.1"/>
    <property type="molecule type" value="Genomic_DNA"/>
</dbReference>
<evidence type="ECO:0000256" key="1">
    <source>
        <dbReference type="SAM" id="MobiDB-lite"/>
    </source>
</evidence>
<organism evidence="2 3">
    <name type="scientific">Calocera cornea HHB12733</name>
    <dbReference type="NCBI Taxonomy" id="1353952"/>
    <lineage>
        <taxon>Eukaryota</taxon>
        <taxon>Fungi</taxon>
        <taxon>Dikarya</taxon>
        <taxon>Basidiomycota</taxon>
        <taxon>Agaricomycotina</taxon>
        <taxon>Dacrymycetes</taxon>
        <taxon>Dacrymycetales</taxon>
        <taxon>Dacrymycetaceae</taxon>
        <taxon>Calocera</taxon>
    </lineage>
</organism>
<reference evidence="2 3" key="1">
    <citation type="journal article" date="2016" name="Mol. Biol. Evol.">
        <title>Comparative Genomics of Early-Diverging Mushroom-Forming Fungi Provides Insights into the Origins of Lignocellulose Decay Capabilities.</title>
        <authorList>
            <person name="Nagy L.G."/>
            <person name="Riley R."/>
            <person name="Tritt A."/>
            <person name="Adam C."/>
            <person name="Daum C."/>
            <person name="Floudas D."/>
            <person name="Sun H."/>
            <person name="Yadav J.S."/>
            <person name="Pangilinan J."/>
            <person name="Larsson K.H."/>
            <person name="Matsuura K."/>
            <person name="Barry K."/>
            <person name="Labutti K."/>
            <person name="Kuo R."/>
            <person name="Ohm R.A."/>
            <person name="Bhattacharya S.S."/>
            <person name="Shirouzu T."/>
            <person name="Yoshinaga Y."/>
            <person name="Martin F.M."/>
            <person name="Grigoriev I.V."/>
            <person name="Hibbett D.S."/>
        </authorList>
    </citation>
    <scope>NUCLEOTIDE SEQUENCE [LARGE SCALE GENOMIC DNA]</scope>
    <source>
        <strain evidence="2 3">HHB12733</strain>
    </source>
</reference>
<feature type="region of interest" description="Disordered" evidence="1">
    <location>
        <begin position="46"/>
        <end position="71"/>
    </location>
</feature>
<feature type="compositionally biased region" description="Low complexity" evidence="1">
    <location>
        <begin position="591"/>
        <end position="603"/>
    </location>
</feature>
<protein>
    <submittedName>
        <fullName evidence="2">Uncharacterized protein</fullName>
    </submittedName>
</protein>
<feature type="compositionally biased region" description="Acidic residues" evidence="1">
    <location>
        <begin position="346"/>
        <end position="355"/>
    </location>
</feature>
<feature type="region of interest" description="Disordered" evidence="1">
    <location>
        <begin position="282"/>
        <end position="374"/>
    </location>
</feature>
<dbReference type="OrthoDB" id="10489891at2759"/>
<feature type="compositionally biased region" description="Basic and acidic residues" evidence="1">
    <location>
        <begin position="330"/>
        <end position="345"/>
    </location>
</feature>
<feature type="compositionally biased region" description="Pro residues" evidence="1">
    <location>
        <begin position="162"/>
        <end position="176"/>
    </location>
</feature>
<dbReference type="Proteomes" id="UP000076842">
    <property type="component" value="Unassembled WGS sequence"/>
</dbReference>
<feature type="compositionally biased region" description="Polar residues" evidence="1">
    <location>
        <begin position="111"/>
        <end position="121"/>
    </location>
</feature>
<feature type="region of interest" description="Disordered" evidence="1">
    <location>
        <begin position="108"/>
        <end position="258"/>
    </location>
</feature>
<feature type="compositionally biased region" description="Low complexity" evidence="1">
    <location>
        <begin position="239"/>
        <end position="253"/>
    </location>
</feature>
<feature type="region of interest" description="Disordered" evidence="1">
    <location>
        <begin position="528"/>
        <end position="645"/>
    </location>
</feature>
<evidence type="ECO:0000313" key="3">
    <source>
        <dbReference type="Proteomes" id="UP000076842"/>
    </source>
</evidence>
<gene>
    <name evidence="2" type="ORF">CALCODRAFT_482566</name>
</gene>
<feature type="compositionally biased region" description="Low complexity" evidence="1">
    <location>
        <begin position="456"/>
        <end position="472"/>
    </location>
</feature>
<feature type="compositionally biased region" description="Polar residues" evidence="1">
    <location>
        <begin position="213"/>
        <end position="228"/>
    </location>
</feature>
<feature type="region of interest" description="Disordered" evidence="1">
    <location>
        <begin position="387"/>
        <end position="472"/>
    </location>
</feature>